<proteinExistence type="inferred from homology"/>
<feature type="domain" description="Phospholipase/carboxylesterase/thioesterase" evidence="2">
    <location>
        <begin position="12"/>
        <end position="167"/>
    </location>
</feature>
<dbReference type="EMBL" id="MU839839">
    <property type="protein sequence ID" value="KAK1752810.1"/>
    <property type="molecule type" value="Genomic_DNA"/>
</dbReference>
<dbReference type="InterPro" id="IPR029058">
    <property type="entry name" value="AB_hydrolase_fold"/>
</dbReference>
<evidence type="ECO:0000313" key="3">
    <source>
        <dbReference type="EMBL" id="KAK1752810.1"/>
    </source>
</evidence>
<sequence>MSLILHVAGPSEGSPHTHTVVLLHGRDSKADEFASEFFECEATGPEADRTLPALFPTIRWVFPQANPLRAERFDTDDMSQWFDVWTLEDLRERSEIQISGLRASVNLLLKTIQHEELLVPRNRIFLGGISQGFATSLAAFFADGRGGFAGLCGFCSWLPLEDLVENSYKIHRLSDPAEWFADMQRLYRGGDDNRIESELQIPQLTTTPILLEHARDDPVISVDNCRTMRKFLGLLGFRGVEWHEYDDGEHWINEPQGVDDFVGFLRRAMVE</sequence>
<reference evidence="3" key="1">
    <citation type="submission" date="2023-06" db="EMBL/GenBank/DDBJ databases">
        <title>Genome-scale phylogeny and comparative genomics of the fungal order Sordariales.</title>
        <authorList>
            <consortium name="Lawrence Berkeley National Laboratory"/>
            <person name="Hensen N."/>
            <person name="Bonometti L."/>
            <person name="Westerberg I."/>
            <person name="Brannstrom I.O."/>
            <person name="Guillou S."/>
            <person name="Cros-Aarteil S."/>
            <person name="Calhoun S."/>
            <person name="Haridas S."/>
            <person name="Kuo A."/>
            <person name="Mondo S."/>
            <person name="Pangilinan J."/>
            <person name="Riley R."/>
            <person name="Labutti K."/>
            <person name="Andreopoulos B."/>
            <person name="Lipzen A."/>
            <person name="Chen C."/>
            <person name="Yanf M."/>
            <person name="Daum C."/>
            <person name="Ng V."/>
            <person name="Clum A."/>
            <person name="Steindorff A."/>
            <person name="Ohm R."/>
            <person name="Martin F."/>
            <person name="Silar P."/>
            <person name="Natvig D."/>
            <person name="Lalanne C."/>
            <person name="Gautier V."/>
            <person name="Ament-Velasquez S.L."/>
            <person name="Kruys A."/>
            <person name="Hutchinson M.I."/>
            <person name="Powell A.J."/>
            <person name="Barry K."/>
            <person name="Miller A.N."/>
            <person name="Grigoriev I.V."/>
            <person name="Debuchy R."/>
            <person name="Gladieux P."/>
            <person name="Thoren M.H."/>
            <person name="Johannesson H."/>
        </authorList>
    </citation>
    <scope>NUCLEOTIDE SEQUENCE</scope>
    <source>
        <strain evidence="3">PSN4</strain>
    </source>
</reference>
<dbReference type="GO" id="GO:0052689">
    <property type="term" value="F:carboxylic ester hydrolase activity"/>
    <property type="evidence" value="ECO:0007669"/>
    <property type="project" value="TreeGrafter"/>
</dbReference>
<accession>A0AAJ0B6X0</accession>
<evidence type="ECO:0000313" key="4">
    <source>
        <dbReference type="Proteomes" id="UP001239445"/>
    </source>
</evidence>
<dbReference type="SUPFAM" id="SSF53474">
    <property type="entry name" value="alpha/beta-Hydrolases"/>
    <property type="match status" value="1"/>
</dbReference>
<gene>
    <name evidence="3" type="ORF">QBC47DRAFT_63070</name>
</gene>
<keyword evidence="4" id="KW-1185">Reference proteome</keyword>
<organism evidence="3 4">
    <name type="scientific">Echria macrotheca</name>
    <dbReference type="NCBI Taxonomy" id="438768"/>
    <lineage>
        <taxon>Eukaryota</taxon>
        <taxon>Fungi</taxon>
        <taxon>Dikarya</taxon>
        <taxon>Ascomycota</taxon>
        <taxon>Pezizomycotina</taxon>
        <taxon>Sordariomycetes</taxon>
        <taxon>Sordariomycetidae</taxon>
        <taxon>Sordariales</taxon>
        <taxon>Schizotheciaceae</taxon>
        <taxon>Echria</taxon>
    </lineage>
</organism>
<dbReference type="PANTHER" id="PTHR10655:SF63">
    <property type="entry name" value="PHOSPHOLIPASE_CARBOXYLESTERASE_THIOESTERASE DOMAIN-CONTAINING PROTEIN"/>
    <property type="match status" value="1"/>
</dbReference>
<comment type="similarity">
    <text evidence="1">Belongs to the AB hydrolase superfamily. AB hydrolase 2 family.</text>
</comment>
<dbReference type="Pfam" id="PF02230">
    <property type="entry name" value="Abhydrolase_2"/>
    <property type="match status" value="1"/>
</dbReference>
<protein>
    <submittedName>
        <fullName evidence="3">Alpha/beta-hydrolase</fullName>
    </submittedName>
</protein>
<comment type="caution">
    <text evidence="3">The sequence shown here is derived from an EMBL/GenBank/DDBJ whole genome shotgun (WGS) entry which is preliminary data.</text>
</comment>
<evidence type="ECO:0000259" key="2">
    <source>
        <dbReference type="Pfam" id="PF02230"/>
    </source>
</evidence>
<dbReference type="GO" id="GO:0008474">
    <property type="term" value="F:palmitoyl-(protein) hydrolase activity"/>
    <property type="evidence" value="ECO:0007669"/>
    <property type="project" value="TreeGrafter"/>
</dbReference>
<dbReference type="Proteomes" id="UP001239445">
    <property type="component" value="Unassembled WGS sequence"/>
</dbReference>
<evidence type="ECO:0000256" key="1">
    <source>
        <dbReference type="ARBA" id="ARBA00006499"/>
    </source>
</evidence>
<dbReference type="InterPro" id="IPR050565">
    <property type="entry name" value="LYPA1-2/EST-like"/>
</dbReference>
<dbReference type="PANTHER" id="PTHR10655">
    <property type="entry name" value="LYSOPHOSPHOLIPASE-RELATED"/>
    <property type="match status" value="1"/>
</dbReference>
<dbReference type="GO" id="GO:0005737">
    <property type="term" value="C:cytoplasm"/>
    <property type="evidence" value="ECO:0007669"/>
    <property type="project" value="TreeGrafter"/>
</dbReference>
<dbReference type="Gene3D" id="3.40.50.1820">
    <property type="entry name" value="alpha/beta hydrolase"/>
    <property type="match status" value="1"/>
</dbReference>
<dbReference type="InterPro" id="IPR003140">
    <property type="entry name" value="PLipase/COase/thioEstase"/>
</dbReference>
<dbReference type="AlphaFoldDB" id="A0AAJ0B6X0"/>
<name>A0AAJ0B6X0_9PEZI</name>